<sequence>MAEEAKEIIRVATEQMKMKIPNRERLGFLRVSITAMKQELLALERVNDMLKMGPQKDGNETSKNDGMKEAVEARKERQVGEKEEREKMAGKEGEAGSNGVANEERKKMDGGDGEAGKERAGMQEEEGRVVGTAAGVERQ</sequence>
<evidence type="ECO:0000256" key="1">
    <source>
        <dbReference type="SAM" id="MobiDB-lite"/>
    </source>
</evidence>
<proteinExistence type="predicted"/>
<feature type="compositionally biased region" description="Basic and acidic residues" evidence="1">
    <location>
        <begin position="57"/>
        <end position="94"/>
    </location>
</feature>
<accession>A0A9P5NVD3</accession>
<evidence type="ECO:0000313" key="3">
    <source>
        <dbReference type="Proteomes" id="UP000724874"/>
    </source>
</evidence>
<dbReference type="Proteomes" id="UP000724874">
    <property type="component" value="Unassembled WGS sequence"/>
</dbReference>
<reference evidence="2" key="1">
    <citation type="submission" date="2020-11" db="EMBL/GenBank/DDBJ databases">
        <authorList>
            <consortium name="DOE Joint Genome Institute"/>
            <person name="Ahrendt S."/>
            <person name="Riley R."/>
            <person name="Andreopoulos W."/>
            <person name="LaButti K."/>
            <person name="Pangilinan J."/>
            <person name="Ruiz-duenas F.J."/>
            <person name="Barrasa J.M."/>
            <person name="Sanchez-Garcia M."/>
            <person name="Camarero S."/>
            <person name="Miyauchi S."/>
            <person name="Serrano A."/>
            <person name="Linde D."/>
            <person name="Babiker R."/>
            <person name="Drula E."/>
            <person name="Ayuso-Fernandez I."/>
            <person name="Pacheco R."/>
            <person name="Padilla G."/>
            <person name="Ferreira P."/>
            <person name="Barriuso J."/>
            <person name="Kellner H."/>
            <person name="Castanera R."/>
            <person name="Alfaro M."/>
            <person name="Ramirez L."/>
            <person name="Pisabarro A.G."/>
            <person name="Kuo A."/>
            <person name="Tritt A."/>
            <person name="Lipzen A."/>
            <person name="He G."/>
            <person name="Yan M."/>
            <person name="Ng V."/>
            <person name="Cullen D."/>
            <person name="Martin F."/>
            <person name="Rosso M.-N."/>
            <person name="Henrissat B."/>
            <person name="Hibbett D."/>
            <person name="Martinez A.T."/>
            <person name="Grigoriev I.V."/>
        </authorList>
    </citation>
    <scope>NUCLEOTIDE SEQUENCE</scope>
    <source>
        <strain evidence="2">AH 44721</strain>
    </source>
</reference>
<comment type="caution">
    <text evidence="2">The sequence shown here is derived from an EMBL/GenBank/DDBJ whole genome shotgun (WGS) entry which is preliminary data.</text>
</comment>
<protein>
    <submittedName>
        <fullName evidence="2">Uncharacterized protein</fullName>
    </submittedName>
</protein>
<keyword evidence="3" id="KW-1185">Reference proteome</keyword>
<feature type="compositionally biased region" description="Basic and acidic residues" evidence="1">
    <location>
        <begin position="102"/>
        <end position="128"/>
    </location>
</feature>
<organism evidence="2 3">
    <name type="scientific">Gymnopilus junonius</name>
    <name type="common">Spectacular rustgill mushroom</name>
    <name type="synonym">Gymnopilus spectabilis subsp. junonius</name>
    <dbReference type="NCBI Taxonomy" id="109634"/>
    <lineage>
        <taxon>Eukaryota</taxon>
        <taxon>Fungi</taxon>
        <taxon>Dikarya</taxon>
        <taxon>Basidiomycota</taxon>
        <taxon>Agaricomycotina</taxon>
        <taxon>Agaricomycetes</taxon>
        <taxon>Agaricomycetidae</taxon>
        <taxon>Agaricales</taxon>
        <taxon>Agaricineae</taxon>
        <taxon>Hymenogastraceae</taxon>
        <taxon>Gymnopilus</taxon>
    </lineage>
</organism>
<name>A0A9P5NVD3_GYMJU</name>
<dbReference type="EMBL" id="JADNYJ010000014">
    <property type="protein sequence ID" value="KAF8907696.1"/>
    <property type="molecule type" value="Genomic_DNA"/>
</dbReference>
<dbReference type="AlphaFoldDB" id="A0A9P5NVD3"/>
<evidence type="ECO:0000313" key="2">
    <source>
        <dbReference type="EMBL" id="KAF8907696.1"/>
    </source>
</evidence>
<gene>
    <name evidence="2" type="ORF">CPB84DRAFT_1843903</name>
</gene>
<feature type="region of interest" description="Disordered" evidence="1">
    <location>
        <begin position="52"/>
        <end position="139"/>
    </location>
</feature>